<organism evidence="1 2">
    <name type="scientific">Irpex rosettiformis</name>
    <dbReference type="NCBI Taxonomy" id="378272"/>
    <lineage>
        <taxon>Eukaryota</taxon>
        <taxon>Fungi</taxon>
        <taxon>Dikarya</taxon>
        <taxon>Basidiomycota</taxon>
        <taxon>Agaricomycotina</taxon>
        <taxon>Agaricomycetes</taxon>
        <taxon>Polyporales</taxon>
        <taxon>Irpicaceae</taxon>
        <taxon>Irpex</taxon>
    </lineage>
</organism>
<dbReference type="EMBL" id="MU274917">
    <property type="protein sequence ID" value="KAI0087484.1"/>
    <property type="molecule type" value="Genomic_DNA"/>
</dbReference>
<comment type="caution">
    <text evidence="1">The sequence shown here is derived from an EMBL/GenBank/DDBJ whole genome shotgun (WGS) entry which is preliminary data.</text>
</comment>
<name>A0ACB8TZR9_9APHY</name>
<sequence length="225" mass="25917">MYSYTCNNCGYIFSTEEEFHKHNKRAHSDRYCTECRLKPFGTANDLNIHLSKSAVHNERIFACPGFPCERLFITRSDLVMHLEYGSCCSGIGRDRLNCIIACVDDGGEITLEYDEANYYYYYSDIGEGKLWETWNGYCFECPECNKSWLSVHGVTAHIRCFAHAPNRYCCPAKHGGCDKQFKAFSGLLAHLEMTDCGLRRYFKKRVLSTIFNDVAGHIESVTRRR</sequence>
<dbReference type="Proteomes" id="UP001055072">
    <property type="component" value="Unassembled WGS sequence"/>
</dbReference>
<protein>
    <submittedName>
        <fullName evidence="1">Uncharacterized protein</fullName>
    </submittedName>
</protein>
<evidence type="ECO:0000313" key="2">
    <source>
        <dbReference type="Proteomes" id="UP001055072"/>
    </source>
</evidence>
<evidence type="ECO:0000313" key="1">
    <source>
        <dbReference type="EMBL" id="KAI0087484.1"/>
    </source>
</evidence>
<gene>
    <name evidence="1" type="ORF">BDY19DRAFT_892783</name>
</gene>
<reference evidence="1" key="1">
    <citation type="journal article" date="2021" name="Environ. Microbiol.">
        <title>Gene family expansions and transcriptome signatures uncover fungal adaptations to wood decay.</title>
        <authorList>
            <person name="Hage H."/>
            <person name="Miyauchi S."/>
            <person name="Viragh M."/>
            <person name="Drula E."/>
            <person name="Min B."/>
            <person name="Chaduli D."/>
            <person name="Navarro D."/>
            <person name="Favel A."/>
            <person name="Norest M."/>
            <person name="Lesage-Meessen L."/>
            <person name="Balint B."/>
            <person name="Merenyi Z."/>
            <person name="de Eugenio L."/>
            <person name="Morin E."/>
            <person name="Martinez A.T."/>
            <person name="Baldrian P."/>
            <person name="Stursova M."/>
            <person name="Martinez M.J."/>
            <person name="Novotny C."/>
            <person name="Magnuson J.K."/>
            <person name="Spatafora J.W."/>
            <person name="Maurice S."/>
            <person name="Pangilinan J."/>
            <person name="Andreopoulos W."/>
            <person name="LaButti K."/>
            <person name="Hundley H."/>
            <person name="Na H."/>
            <person name="Kuo A."/>
            <person name="Barry K."/>
            <person name="Lipzen A."/>
            <person name="Henrissat B."/>
            <person name="Riley R."/>
            <person name="Ahrendt S."/>
            <person name="Nagy L.G."/>
            <person name="Grigoriev I.V."/>
            <person name="Martin F."/>
            <person name="Rosso M.N."/>
        </authorList>
    </citation>
    <scope>NUCLEOTIDE SEQUENCE</scope>
    <source>
        <strain evidence="1">CBS 384.51</strain>
    </source>
</reference>
<accession>A0ACB8TZR9</accession>
<keyword evidence="2" id="KW-1185">Reference proteome</keyword>
<proteinExistence type="predicted"/>